<evidence type="ECO:0000256" key="3">
    <source>
        <dbReference type="SAM" id="MobiDB-lite"/>
    </source>
</evidence>
<protein>
    <submittedName>
        <fullName evidence="6">Putative Co/Zn/Cd efflux system membrane fusion protein</fullName>
    </submittedName>
</protein>
<comment type="caution">
    <text evidence="6">The sequence shown here is derived from an EMBL/GenBank/DDBJ whole genome shotgun (WGS) entry which is preliminary data.</text>
</comment>
<accession>A0A225EG99</accession>
<comment type="subcellular location">
    <subcellularLocation>
        <location evidence="1">Cell envelope</location>
    </subcellularLocation>
</comment>
<proteinExistence type="inferred from homology"/>
<dbReference type="Gene3D" id="2.40.50.100">
    <property type="match status" value="1"/>
</dbReference>
<dbReference type="GO" id="GO:0005886">
    <property type="term" value="C:plasma membrane"/>
    <property type="evidence" value="ECO:0007669"/>
    <property type="project" value="TreeGrafter"/>
</dbReference>
<dbReference type="InterPro" id="IPR058625">
    <property type="entry name" value="MdtA-like_BSH"/>
</dbReference>
<dbReference type="Gene3D" id="1.10.287.470">
    <property type="entry name" value="Helix hairpin bin"/>
    <property type="match status" value="1"/>
</dbReference>
<dbReference type="PANTHER" id="PTHR30158:SF10">
    <property type="entry name" value="CATION EFFLUX PUMP"/>
    <property type="match status" value="1"/>
</dbReference>
<dbReference type="InterPro" id="IPR006143">
    <property type="entry name" value="RND_pump_MFP"/>
</dbReference>
<reference evidence="7" key="1">
    <citation type="submission" date="2017-06" db="EMBL/GenBank/DDBJ databases">
        <title>Genome analysis of Fimbriiglobus ruber SP5, the first member of the order Planctomycetales with confirmed chitinolytic capability.</title>
        <authorList>
            <person name="Ravin N.V."/>
            <person name="Rakitin A.L."/>
            <person name="Ivanova A.A."/>
            <person name="Beletsky A.V."/>
            <person name="Kulichevskaya I.S."/>
            <person name="Mardanov A.V."/>
            <person name="Dedysh S.N."/>
        </authorList>
    </citation>
    <scope>NUCLEOTIDE SEQUENCE [LARGE SCALE GENOMIC DNA]</scope>
    <source>
        <strain evidence="7">SP5</strain>
    </source>
</reference>
<dbReference type="AlphaFoldDB" id="A0A225EG99"/>
<dbReference type="OrthoDB" id="9816569at2"/>
<dbReference type="Gene3D" id="2.40.420.20">
    <property type="match status" value="1"/>
</dbReference>
<dbReference type="RefSeq" id="WP_088252473.1">
    <property type="nucleotide sequence ID" value="NZ_NIDE01000001.1"/>
</dbReference>
<feature type="region of interest" description="Disordered" evidence="3">
    <location>
        <begin position="387"/>
        <end position="448"/>
    </location>
</feature>
<dbReference type="Pfam" id="PF25917">
    <property type="entry name" value="BSH_RND"/>
    <property type="match status" value="1"/>
</dbReference>
<evidence type="ECO:0000259" key="4">
    <source>
        <dbReference type="Pfam" id="PF25917"/>
    </source>
</evidence>
<dbReference type="GO" id="GO:0030313">
    <property type="term" value="C:cell envelope"/>
    <property type="evidence" value="ECO:0007669"/>
    <property type="project" value="UniProtKB-SubCell"/>
</dbReference>
<sequence>MSVRLPLFRSTGRVVLAVGLGLAVGCARPAPPIVQTKPAEVVIDNPIAREITDFEDFPGRTDAVNAIDLRSRVTGYLDSVHFKDGSDVKQGDLLFKIDPRVYKAELERTEAALEQARARDARLKKDHERALGLKGVSAEELDRIAGDKAEAEAGVAVAIAARRLAQQNVEYTEIHAPLSGRMSRRYADPGNLIKADDTILSSVVQIDPIHVNFDIDDRTMLHARRLIQEGKMTSSRVKAMEVKVGLPDEEGFSLTGIVNFTDNKIDPGTGTLRARAVVDNKIFANNSQSGEGKSSFLLSPGLFVRVRIPIGHPHASVLVPEEAVGTDQGQKFVYILNEKDEVVYRKVRLGRTINNLRVVEPDETGKLNLSDKDRVIVSGLQRVRPGVKVTPKMAEKKTDAKAVEKTPAEKKASPGSPSGEPVSQPVVAVPQSTSATPASPPGRAAGSQ</sequence>
<feature type="domain" description="Multidrug resistance protein MdtA-like C-terminal permuted SH3" evidence="5">
    <location>
        <begin position="317"/>
        <end position="382"/>
    </location>
</feature>
<dbReference type="GO" id="GO:0022857">
    <property type="term" value="F:transmembrane transporter activity"/>
    <property type="evidence" value="ECO:0007669"/>
    <property type="project" value="InterPro"/>
</dbReference>
<dbReference type="PROSITE" id="PS51257">
    <property type="entry name" value="PROKAR_LIPOPROTEIN"/>
    <property type="match status" value="1"/>
</dbReference>
<evidence type="ECO:0000313" key="6">
    <source>
        <dbReference type="EMBL" id="OWK47355.1"/>
    </source>
</evidence>
<dbReference type="InterPro" id="IPR058627">
    <property type="entry name" value="MdtA-like_C"/>
</dbReference>
<dbReference type="Pfam" id="PF25967">
    <property type="entry name" value="RND-MFP_C"/>
    <property type="match status" value="1"/>
</dbReference>
<dbReference type="EMBL" id="NIDE01000001">
    <property type="protein sequence ID" value="OWK47355.1"/>
    <property type="molecule type" value="Genomic_DNA"/>
</dbReference>
<feature type="compositionally biased region" description="Low complexity" evidence="3">
    <location>
        <begin position="421"/>
        <end position="448"/>
    </location>
</feature>
<dbReference type="Gene3D" id="2.40.30.170">
    <property type="match status" value="1"/>
</dbReference>
<evidence type="ECO:0000313" key="7">
    <source>
        <dbReference type="Proteomes" id="UP000214646"/>
    </source>
</evidence>
<feature type="domain" description="Multidrug resistance protein MdtA-like barrel-sandwich hybrid" evidence="4">
    <location>
        <begin position="66"/>
        <end position="199"/>
    </location>
</feature>
<name>A0A225EG99_9BACT</name>
<evidence type="ECO:0000259" key="5">
    <source>
        <dbReference type="Pfam" id="PF25967"/>
    </source>
</evidence>
<dbReference type="GO" id="GO:0046677">
    <property type="term" value="P:response to antibiotic"/>
    <property type="evidence" value="ECO:0007669"/>
    <property type="project" value="TreeGrafter"/>
</dbReference>
<evidence type="ECO:0000256" key="2">
    <source>
        <dbReference type="ARBA" id="ARBA00009477"/>
    </source>
</evidence>
<organism evidence="6 7">
    <name type="scientific">Fimbriiglobus ruber</name>
    <dbReference type="NCBI Taxonomy" id="1908690"/>
    <lineage>
        <taxon>Bacteria</taxon>
        <taxon>Pseudomonadati</taxon>
        <taxon>Planctomycetota</taxon>
        <taxon>Planctomycetia</taxon>
        <taxon>Gemmatales</taxon>
        <taxon>Gemmataceae</taxon>
        <taxon>Fimbriiglobus</taxon>
    </lineage>
</organism>
<dbReference type="SUPFAM" id="SSF111369">
    <property type="entry name" value="HlyD-like secretion proteins"/>
    <property type="match status" value="1"/>
</dbReference>
<feature type="compositionally biased region" description="Basic and acidic residues" evidence="3">
    <location>
        <begin position="393"/>
        <end position="412"/>
    </location>
</feature>
<gene>
    <name evidence="6" type="ORF">FRUB_01054</name>
</gene>
<keyword evidence="7" id="KW-1185">Reference proteome</keyword>
<comment type="similarity">
    <text evidence="2">Belongs to the membrane fusion protein (MFP) (TC 8.A.1) family.</text>
</comment>
<dbReference type="NCBIfam" id="TIGR01730">
    <property type="entry name" value="RND_mfp"/>
    <property type="match status" value="1"/>
</dbReference>
<evidence type="ECO:0000256" key="1">
    <source>
        <dbReference type="ARBA" id="ARBA00004196"/>
    </source>
</evidence>
<dbReference type="PANTHER" id="PTHR30158">
    <property type="entry name" value="ACRA/E-RELATED COMPONENT OF DRUG EFFLUX TRANSPORTER"/>
    <property type="match status" value="1"/>
</dbReference>
<dbReference type="Proteomes" id="UP000214646">
    <property type="component" value="Unassembled WGS sequence"/>
</dbReference>